<organism evidence="2 3">
    <name type="scientific">Solanum commersonii</name>
    <name type="common">Commerson's wild potato</name>
    <name type="synonym">Commerson's nightshade</name>
    <dbReference type="NCBI Taxonomy" id="4109"/>
    <lineage>
        <taxon>Eukaryota</taxon>
        <taxon>Viridiplantae</taxon>
        <taxon>Streptophyta</taxon>
        <taxon>Embryophyta</taxon>
        <taxon>Tracheophyta</taxon>
        <taxon>Spermatophyta</taxon>
        <taxon>Magnoliopsida</taxon>
        <taxon>eudicotyledons</taxon>
        <taxon>Gunneridae</taxon>
        <taxon>Pentapetalae</taxon>
        <taxon>asterids</taxon>
        <taxon>lamiids</taxon>
        <taxon>Solanales</taxon>
        <taxon>Solanaceae</taxon>
        <taxon>Solanoideae</taxon>
        <taxon>Solaneae</taxon>
        <taxon>Solanum</taxon>
    </lineage>
</organism>
<evidence type="ECO:0000256" key="1">
    <source>
        <dbReference type="SAM" id="MobiDB-lite"/>
    </source>
</evidence>
<comment type="caution">
    <text evidence="2">The sequence shown here is derived from an EMBL/GenBank/DDBJ whole genome shotgun (WGS) entry which is preliminary data.</text>
</comment>
<sequence>MSEQVKKDRCSLKGGSLHTGGAKTVGTITREMVFKMTHVKKKENESNSDVWVEERTEQTFDTDDDSDEDDDFVDRTP</sequence>
<gene>
    <name evidence="2" type="ORF">H5410_021956</name>
</gene>
<evidence type="ECO:0000313" key="2">
    <source>
        <dbReference type="EMBL" id="KAG5610675.1"/>
    </source>
</evidence>
<feature type="region of interest" description="Disordered" evidence="1">
    <location>
        <begin position="41"/>
        <end position="77"/>
    </location>
</feature>
<name>A0A9J5ZCI8_SOLCO</name>
<dbReference type="AlphaFoldDB" id="A0A9J5ZCI8"/>
<feature type="compositionally biased region" description="Acidic residues" evidence="1">
    <location>
        <begin position="60"/>
        <end position="77"/>
    </location>
</feature>
<evidence type="ECO:0000313" key="3">
    <source>
        <dbReference type="Proteomes" id="UP000824120"/>
    </source>
</evidence>
<reference evidence="2 3" key="1">
    <citation type="submission" date="2020-09" db="EMBL/GenBank/DDBJ databases">
        <title>De no assembly of potato wild relative species, Solanum commersonii.</title>
        <authorList>
            <person name="Cho K."/>
        </authorList>
    </citation>
    <scope>NUCLEOTIDE SEQUENCE [LARGE SCALE GENOMIC DNA]</scope>
    <source>
        <strain evidence="2">LZ3.2</strain>
        <tissue evidence="2">Leaf</tissue>
    </source>
</reference>
<feature type="compositionally biased region" description="Basic and acidic residues" evidence="1">
    <location>
        <begin position="1"/>
        <end position="11"/>
    </location>
</feature>
<dbReference type="OrthoDB" id="1301233at2759"/>
<accession>A0A9J5ZCI8</accession>
<dbReference type="EMBL" id="JACXVP010000004">
    <property type="protein sequence ID" value="KAG5610675.1"/>
    <property type="molecule type" value="Genomic_DNA"/>
</dbReference>
<protein>
    <submittedName>
        <fullName evidence="2">Uncharacterized protein</fullName>
    </submittedName>
</protein>
<feature type="region of interest" description="Disordered" evidence="1">
    <location>
        <begin position="1"/>
        <end position="23"/>
    </location>
</feature>
<dbReference type="Proteomes" id="UP000824120">
    <property type="component" value="Chromosome 4"/>
</dbReference>
<keyword evidence="3" id="KW-1185">Reference proteome</keyword>
<proteinExistence type="predicted"/>